<feature type="compositionally biased region" description="Basic and acidic residues" evidence="1">
    <location>
        <begin position="1"/>
        <end position="10"/>
    </location>
</feature>
<feature type="region of interest" description="Disordered" evidence="1">
    <location>
        <begin position="1"/>
        <end position="22"/>
    </location>
</feature>
<evidence type="ECO:0000256" key="1">
    <source>
        <dbReference type="SAM" id="MobiDB-lite"/>
    </source>
</evidence>
<protein>
    <submittedName>
        <fullName evidence="2">SH3 domain-containing protein</fullName>
    </submittedName>
</protein>
<evidence type="ECO:0000313" key="2">
    <source>
        <dbReference type="WBParaSite" id="MCU_007619-RA"/>
    </source>
</evidence>
<proteinExistence type="predicted"/>
<sequence length="93" mass="10210">MAVQRQDRRQTPNKVPSRQNKLASHAGCLATLPEQKAGQGDRVILTNAGKLRIEGSSASGWFFPCCLSSKVSASCIKRMTRAYSMRQLNQSAK</sequence>
<reference evidence="2" key="1">
    <citation type="submission" date="2019-11" db="UniProtKB">
        <authorList>
            <consortium name="WormBaseParasite"/>
        </authorList>
    </citation>
    <scope>IDENTIFICATION</scope>
</reference>
<name>A0A5K3FDS4_MESCO</name>
<dbReference type="AlphaFoldDB" id="A0A5K3FDS4"/>
<feature type="compositionally biased region" description="Polar residues" evidence="1">
    <location>
        <begin position="12"/>
        <end position="22"/>
    </location>
</feature>
<dbReference type="WBParaSite" id="MCU_007619-RA">
    <property type="protein sequence ID" value="MCU_007619-RA"/>
    <property type="gene ID" value="MCU_007619"/>
</dbReference>
<organism evidence="2">
    <name type="scientific">Mesocestoides corti</name>
    <name type="common">Flatworm</name>
    <dbReference type="NCBI Taxonomy" id="53468"/>
    <lineage>
        <taxon>Eukaryota</taxon>
        <taxon>Metazoa</taxon>
        <taxon>Spiralia</taxon>
        <taxon>Lophotrochozoa</taxon>
        <taxon>Platyhelminthes</taxon>
        <taxon>Cestoda</taxon>
        <taxon>Eucestoda</taxon>
        <taxon>Cyclophyllidea</taxon>
        <taxon>Mesocestoididae</taxon>
        <taxon>Mesocestoides</taxon>
    </lineage>
</organism>
<accession>A0A5K3FDS4</accession>